<feature type="domain" description="F-box" evidence="1">
    <location>
        <begin position="4"/>
        <end position="43"/>
    </location>
</feature>
<dbReference type="InterPro" id="IPR001810">
    <property type="entry name" value="F-box_dom"/>
</dbReference>
<organism evidence="2 3">
    <name type="scientific">Mycena pura</name>
    <dbReference type="NCBI Taxonomy" id="153505"/>
    <lineage>
        <taxon>Eukaryota</taxon>
        <taxon>Fungi</taxon>
        <taxon>Dikarya</taxon>
        <taxon>Basidiomycota</taxon>
        <taxon>Agaricomycotina</taxon>
        <taxon>Agaricomycetes</taxon>
        <taxon>Agaricomycetidae</taxon>
        <taxon>Agaricales</taxon>
        <taxon>Marasmiineae</taxon>
        <taxon>Mycenaceae</taxon>
        <taxon>Mycena</taxon>
    </lineage>
</organism>
<dbReference type="Proteomes" id="UP001219525">
    <property type="component" value="Unassembled WGS sequence"/>
</dbReference>
<dbReference type="InterPro" id="IPR036047">
    <property type="entry name" value="F-box-like_dom_sf"/>
</dbReference>
<evidence type="ECO:0000313" key="2">
    <source>
        <dbReference type="EMBL" id="KAJ7196984.1"/>
    </source>
</evidence>
<evidence type="ECO:0000259" key="1">
    <source>
        <dbReference type="Pfam" id="PF00646"/>
    </source>
</evidence>
<name>A0AAD6UX46_9AGAR</name>
<reference evidence="2" key="1">
    <citation type="submission" date="2023-03" db="EMBL/GenBank/DDBJ databases">
        <title>Massive genome expansion in bonnet fungi (Mycena s.s.) driven by repeated elements and novel gene families across ecological guilds.</title>
        <authorList>
            <consortium name="Lawrence Berkeley National Laboratory"/>
            <person name="Harder C.B."/>
            <person name="Miyauchi S."/>
            <person name="Viragh M."/>
            <person name="Kuo A."/>
            <person name="Thoen E."/>
            <person name="Andreopoulos B."/>
            <person name="Lu D."/>
            <person name="Skrede I."/>
            <person name="Drula E."/>
            <person name="Henrissat B."/>
            <person name="Morin E."/>
            <person name="Kohler A."/>
            <person name="Barry K."/>
            <person name="LaButti K."/>
            <person name="Morin E."/>
            <person name="Salamov A."/>
            <person name="Lipzen A."/>
            <person name="Mereny Z."/>
            <person name="Hegedus B."/>
            <person name="Baldrian P."/>
            <person name="Stursova M."/>
            <person name="Weitz H."/>
            <person name="Taylor A."/>
            <person name="Grigoriev I.V."/>
            <person name="Nagy L.G."/>
            <person name="Martin F."/>
            <person name="Kauserud H."/>
        </authorList>
    </citation>
    <scope>NUCLEOTIDE SEQUENCE</scope>
    <source>
        <strain evidence="2">9144</strain>
    </source>
</reference>
<sequence>MYFHDLNEHVVFEILSWCDIYNVLSFACVNKYYRHIALSKQLWLVLVRDLEYRGLVDVLPGEGLEDRTATDLMDRVKRIVLGPKTWSPAWDSPATVKHEIAVPFEKPYSQEARVSLLPGGRYFAFCDWLDFRADSLQVWQTATGRCIWNFQRVFIDYVVDVADGGNVVYFLFLCEDFNPDRTITVKIVRLDLLTRDSTDMFDLLLPKIFFNFTATLSGDFFALSFLVEELESRGAIHPLLIVNWRSKTCAFLEPPGSSRSSPRLIPGHIIITGYAQLTASSASEFILAVYSLASLLWTPIDTHTIALYPLVSWSEVTPVITECLPVSWDTRLDVFQSPIHRDTYKVTIYGTIRVAPPAQTPEKKTRFTSFLRDILPPKQPPASASANRKMIVSYNLSTAAQPPTIHLVSAVPAVDFIRVWLITFTFAGYSHYHVHPSATTTMLLDARFARDGRRCREARRLDWHSGRFCEEKNMVPALPEWGIVQPLGAYSSAVPVLDERSLTISYYV</sequence>
<keyword evidence="3" id="KW-1185">Reference proteome</keyword>
<protein>
    <recommendedName>
        <fullName evidence="1">F-box domain-containing protein</fullName>
    </recommendedName>
</protein>
<evidence type="ECO:0000313" key="3">
    <source>
        <dbReference type="Proteomes" id="UP001219525"/>
    </source>
</evidence>
<gene>
    <name evidence="2" type="ORF">GGX14DRAFT_574481</name>
</gene>
<comment type="caution">
    <text evidence="2">The sequence shown here is derived from an EMBL/GenBank/DDBJ whole genome shotgun (WGS) entry which is preliminary data.</text>
</comment>
<accession>A0AAD6UX46</accession>
<dbReference type="AlphaFoldDB" id="A0AAD6UX46"/>
<proteinExistence type="predicted"/>
<dbReference type="Pfam" id="PF00646">
    <property type="entry name" value="F-box"/>
    <property type="match status" value="1"/>
</dbReference>
<dbReference type="Gene3D" id="1.20.1280.50">
    <property type="match status" value="1"/>
</dbReference>
<dbReference type="SUPFAM" id="SSF81383">
    <property type="entry name" value="F-box domain"/>
    <property type="match status" value="1"/>
</dbReference>
<dbReference type="EMBL" id="JARJCW010000080">
    <property type="protein sequence ID" value="KAJ7196984.1"/>
    <property type="molecule type" value="Genomic_DNA"/>
</dbReference>